<feature type="domain" description="SpaA-like prealbumin fold" evidence="7">
    <location>
        <begin position="825"/>
        <end position="902"/>
    </location>
</feature>
<feature type="region of interest" description="Disordered" evidence="4">
    <location>
        <begin position="1107"/>
        <end position="1144"/>
    </location>
</feature>
<keyword evidence="3 6" id="KW-0732">Signal</keyword>
<feature type="compositionally biased region" description="Polar residues" evidence="4">
    <location>
        <begin position="162"/>
        <end position="175"/>
    </location>
</feature>
<dbReference type="InterPro" id="IPR013783">
    <property type="entry name" value="Ig-like_fold"/>
</dbReference>
<comment type="similarity">
    <text evidence="1">Belongs to the serine-aspartate repeat-containing protein (SDr) family.</text>
</comment>
<name>A0ABS3HHD9_9ENTE</name>
<dbReference type="InterPro" id="IPR041033">
    <property type="entry name" value="SpaA_PFL_dom_1"/>
</dbReference>
<feature type="domain" description="SpaA-like prealbumin fold" evidence="7">
    <location>
        <begin position="1016"/>
        <end position="1095"/>
    </location>
</feature>
<dbReference type="InterPro" id="IPR026588">
    <property type="entry name" value="Choice_anch_A"/>
</dbReference>
<keyword evidence="5" id="KW-0472">Membrane</keyword>
<evidence type="ECO:0000256" key="6">
    <source>
        <dbReference type="SAM" id="SignalP"/>
    </source>
</evidence>
<feature type="signal peptide" evidence="6">
    <location>
        <begin position="1"/>
        <end position="27"/>
    </location>
</feature>
<evidence type="ECO:0000256" key="3">
    <source>
        <dbReference type="ARBA" id="ARBA00022729"/>
    </source>
</evidence>
<evidence type="ECO:0000313" key="10">
    <source>
        <dbReference type="Proteomes" id="UP000664495"/>
    </source>
</evidence>
<organism evidence="9 10">
    <name type="scientific">Candidatus Enterococcus murrayae</name>
    <dbReference type="NCBI Taxonomy" id="2815321"/>
    <lineage>
        <taxon>Bacteria</taxon>
        <taxon>Bacillati</taxon>
        <taxon>Bacillota</taxon>
        <taxon>Bacilli</taxon>
        <taxon>Lactobacillales</taxon>
        <taxon>Enterococcaceae</taxon>
        <taxon>Enterococcus</taxon>
    </lineage>
</organism>
<dbReference type="Proteomes" id="UP000664495">
    <property type="component" value="Unassembled WGS sequence"/>
</dbReference>
<feature type="domain" description="SpaA-like prealbumin fold" evidence="7">
    <location>
        <begin position="921"/>
        <end position="1008"/>
    </location>
</feature>
<evidence type="ECO:0000256" key="1">
    <source>
        <dbReference type="ARBA" id="ARBA00007257"/>
    </source>
</evidence>
<feature type="domain" description="SpaA-like prealbumin fold" evidence="7">
    <location>
        <begin position="540"/>
        <end position="627"/>
    </location>
</feature>
<evidence type="ECO:0000259" key="7">
    <source>
        <dbReference type="Pfam" id="PF17802"/>
    </source>
</evidence>
<dbReference type="Pfam" id="PF20597">
    <property type="entry name" value="pAdhesive_15"/>
    <property type="match status" value="2"/>
</dbReference>
<evidence type="ECO:0000256" key="4">
    <source>
        <dbReference type="SAM" id="MobiDB-lite"/>
    </source>
</evidence>
<accession>A0ABS3HHD9</accession>
<feature type="domain" description="SpaA-like prealbumin fold" evidence="7">
    <location>
        <begin position="728"/>
        <end position="811"/>
    </location>
</feature>
<feature type="domain" description="Choice-of-anchor A" evidence="8">
    <location>
        <begin position="199"/>
        <end position="449"/>
    </location>
</feature>
<keyword evidence="2" id="KW-0964">Secreted</keyword>
<evidence type="ECO:0000259" key="8">
    <source>
        <dbReference type="Pfam" id="PF20597"/>
    </source>
</evidence>
<evidence type="ECO:0000256" key="5">
    <source>
        <dbReference type="SAM" id="Phobius"/>
    </source>
</evidence>
<dbReference type="PANTHER" id="PTHR36108">
    <property type="entry name" value="COLOSSIN-B-RELATED"/>
    <property type="match status" value="1"/>
</dbReference>
<keyword evidence="5" id="KW-1133">Transmembrane helix</keyword>
<feature type="domain" description="SpaA-like prealbumin fold" evidence="7">
    <location>
        <begin position="636"/>
        <end position="721"/>
    </location>
</feature>
<feature type="chain" id="PRO_5046581316" description="LPXTG cell wall anchor domain-containing protein" evidence="6">
    <location>
        <begin position="28"/>
        <end position="1176"/>
    </location>
</feature>
<dbReference type="RefSeq" id="WP_207108637.1">
    <property type="nucleotide sequence ID" value="NZ_JAFLVR010000025.1"/>
</dbReference>
<dbReference type="Gene3D" id="2.60.40.10">
    <property type="entry name" value="Immunoglobulins"/>
    <property type="match status" value="6"/>
</dbReference>
<evidence type="ECO:0008006" key="11">
    <source>
        <dbReference type="Google" id="ProtNLM"/>
    </source>
</evidence>
<dbReference type="Pfam" id="PF17802">
    <property type="entry name" value="SpaA"/>
    <property type="match status" value="6"/>
</dbReference>
<evidence type="ECO:0000313" key="9">
    <source>
        <dbReference type="EMBL" id="MBO0452863.1"/>
    </source>
</evidence>
<gene>
    <name evidence="9" type="ORF">JZO85_11315</name>
</gene>
<proteinExistence type="inferred from homology"/>
<keyword evidence="10" id="KW-1185">Reference proteome</keyword>
<keyword evidence="5" id="KW-0812">Transmembrane</keyword>
<comment type="caution">
    <text evidence="9">The sequence shown here is derived from an EMBL/GenBank/DDBJ whole genome shotgun (WGS) entry which is preliminary data.</text>
</comment>
<protein>
    <recommendedName>
        <fullName evidence="11">LPXTG cell wall anchor domain-containing protein</fullName>
    </recommendedName>
</protein>
<feature type="domain" description="Choice-of-anchor A" evidence="8">
    <location>
        <begin position="488"/>
        <end position="524"/>
    </location>
</feature>
<dbReference type="PANTHER" id="PTHR36108:SF13">
    <property type="entry name" value="COLOSSIN-B-RELATED"/>
    <property type="match status" value="1"/>
</dbReference>
<dbReference type="SUPFAM" id="SSF49478">
    <property type="entry name" value="Cna protein B-type domain"/>
    <property type="match status" value="6"/>
</dbReference>
<feature type="region of interest" description="Disordered" evidence="4">
    <location>
        <begin position="138"/>
        <end position="178"/>
    </location>
</feature>
<dbReference type="EMBL" id="JAFLVR010000025">
    <property type="protein sequence ID" value="MBO0452863.1"/>
    <property type="molecule type" value="Genomic_DNA"/>
</dbReference>
<evidence type="ECO:0000256" key="2">
    <source>
        <dbReference type="ARBA" id="ARBA00022525"/>
    </source>
</evidence>
<reference evidence="9 10" key="1">
    <citation type="submission" date="2021-03" db="EMBL/GenBank/DDBJ databases">
        <title>Enterococcal diversity collection.</title>
        <authorList>
            <person name="Gilmore M.S."/>
            <person name="Schwartzman J."/>
            <person name="Van Tyne D."/>
            <person name="Martin M."/>
            <person name="Earl A.M."/>
            <person name="Manson A.L."/>
            <person name="Straub T."/>
            <person name="Salamzade R."/>
            <person name="Saavedra J."/>
            <person name="Lebreton F."/>
            <person name="Prichula J."/>
            <person name="Schaufler K."/>
            <person name="Gaca A."/>
            <person name="Sgardioli B."/>
            <person name="Wagenaar J."/>
            <person name="Strong T."/>
        </authorList>
    </citation>
    <scope>NUCLEOTIDE SEQUENCE [LARGE SCALE GENOMIC DNA]</scope>
    <source>
        <strain evidence="9 10">MJM16</strain>
    </source>
</reference>
<feature type="transmembrane region" description="Helical" evidence="5">
    <location>
        <begin position="1150"/>
        <end position="1167"/>
    </location>
</feature>
<sequence>MFKMIKRLGKLFFVGMLLLPFIFSAFSENQAAADETMDLTFKPQPARVGDQGDLTISASNPEQVTVEITPNTGLSLTKEKSTEDIAVYKYKANKAGKYTITANRTFENQILESKSMTVNILEATATSSTQPIVSSTISGAADSADIQASSTRDSQTQKRTSDSSSAEGFSKQAPSGNEKIDAVRGATLHQLSESDAAKLGNLWDYNAYLTGQHSANMADTEGAIAVKGDSLFPDDLQTFTYGASFRENNTTIGEPIREDQYVNVLIGGKIDNRATSEWVKPVVENRTTNGKTQGWLVGRSNMTDWIYKNLGEWFSAVAYKADDSVIDSTFARLQSQENQMVTKLEELTTHLGKTVYEGSGINLIASALDPQVLILKLTDEKTPLELKTLSIPEEYLKGEQYKQIIVDSAAEKVVMNGTSLAGASQQDAGTYSQLASKVSFYFPNAKSITNYLEDDGTYPDTTKSGISDSGADNYGKDNGKNYYHSFTIGSIIAPNATVVYHSGSINGYVFVKNLHQRDGMEIHNFYNPWLPEIEQEKEGAVSLHKRDSETNGPLAGAEFGIRKKAASKFIDVQLTGADGNLSFSGLDYGEYEIVETKAPAGYELSPTVHKVTIDENTPEVTLEAEDTKSEVAAAGIEVHKTDGTNHEELSGAVFGLRGLRQHEFIKETTDEDGRADFNKLTPGYYELVELTSPDGYQIDGQPHIIYVGNHEKKESIELTNEPKKEKSGSIQLTKIDASTGEPLTGVEFGVREFGQREFIKKKTDEQGIVTFTDLKPGAYYTVAELTTLAGYELTPRPLVVKISEGGQDLNIGNWTNQKTEITKKGSLKIEKTDKNTGLPLSGATFGIRALGQKEYLEKITNNQGEIRFDDLAQGIYEVRELKAPDGYSTTNLVKKINVGYNEQAPIVISKWENKKTEEQLGSAKIIKVDEDGTPLAGAEFAIRNDHEREFRQKAGTNESGEAYFNNLPLGKYEVIEIKAPAGYQLDGAIHHVFVTNDQTDKNSLTIKNYKKKSDLGQVSLEKRDKDTGKVLAGVVFTLEKRDGTVVDTYKTDKFGRIFVKDLAFGTYQIVEKKSLNGYELDRTPVVFTINKENHSQLLMLNMVNKKSSGTQVSNNKDRNQGYANKRGNESKSKIHSKTAYPKTNEEPEPLIMMAGIGLLFSASYLFYRQKDRKQRR</sequence>